<evidence type="ECO:0000313" key="2">
    <source>
        <dbReference type="Proteomes" id="UP001060085"/>
    </source>
</evidence>
<sequence length="111" mass="12705">MASLNLSLKKYKVSSEGDVSCDDRISNLPNSILYFSLSFLPIIESIRTSPITIQPLHLQDPGVFYIIQFNTHNLLTDNESFLKILDGCPILHSFSSKFVKRKYVYTFNLSR</sequence>
<keyword evidence="2" id="KW-1185">Reference proteome</keyword>
<name>A0ACC0ARQ2_CATRO</name>
<proteinExistence type="predicted"/>
<accession>A0ACC0ARQ2</accession>
<evidence type="ECO:0000313" key="1">
    <source>
        <dbReference type="EMBL" id="KAI5662834.1"/>
    </source>
</evidence>
<comment type="caution">
    <text evidence="1">The sequence shown here is derived from an EMBL/GenBank/DDBJ whole genome shotgun (WGS) entry which is preliminary data.</text>
</comment>
<reference evidence="2" key="1">
    <citation type="journal article" date="2023" name="Nat. Plants">
        <title>Single-cell RNA sequencing provides a high-resolution roadmap for understanding the multicellular compartmentation of specialized metabolism.</title>
        <authorList>
            <person name="Sun S."/>
            <person name="Shen X."/>
            <person name="Li Y."/>
            <person name="Li Y."/>
            <person name="Wang S."/>
            <person name="Li R."/>
            <person name="Zhang H."/>
            <person name="Shen G."/>
            <person name="Guo B."/>
            <person name="Wei J."/>
            <person name="Xu J."/>
            <person name="St-Pierre B."/>
            <person name="Chen S."/>
            <person name="Sun C."/>
        </authorList>
    </citation>
    <scope>NUCLEOTIDE SEQUENCE [LARGE SCALE GENOMIC DNA]</scope>
</reference>
<gene>
    <name evidence="1" type="ORF">M9H77_22157</name>
</gene>
<dbReference type="EMBL" id="CM044705">
    <property type="protein sequence ID" value="KAI5662834.1"/>
    <property type="molecule type" value="Genomic_DNA"/>
</dbReference>
<organism evidence="1 2">
    <name type="scientific">Catharanthus roseus</name>
    <name type="common">Madagascar periwinkle</name>
    <name type="synonym">Vinca rosea</name>
    <dbReference type="NCBI Taxonomy" id="4058"/>
    <lineage>
        <taxon>Eukaryota</taxon>
        <taxon>Viridiplantae</taxon>
        <taxon>Streptophyta</taxon>
        <taxon>Embryophyta</taxon>
        <taxon>Tracheophyta</taxon>
        <taxon>Spermatophyta</taxon>
        <taxon>Magnoliopsida</taxon>
        <taxon>eudicotyledons</taxon>
        <taxon>Gunneridae</taxon>
        <taxon>Pentapetalae</taxon>
        <taxon>asterids</taxon>
        <taxon>lamiids</taxon>
        <taxon>Gentianales</taxon>
        <taxon>Apocynaceae</taxon>
        <taxon>Rauvolfioideae</taxon>
        <taxon>Vinceae</taxon>
        <taxon>Catharanthinae</taxon>
        <taxon>Catharanthus</taxon>
    </lineage>
</organism>
<dbReference type="Proteomes" id="UP001060085">
    <property type="component" value="Linkage Group LG05"/>
</dbReference>
<protein>
    <submittedName>
        <fullName evidence="1">Uncharacterized protein</fullName>
    </submittedName>
</protein>